<organism evidence="9 10">
    <name type="scientific">Flavobacterium shii</name>
    <dbReference type="NCBI Taxonomy" id="2987687"/>
    <lineage>
        <taxon>Bacteria</taxon>
        <taxon>Pseudomonadati</taxon>
        <taxon>Bacteroidota</taxon>
        <taxon>Flavobacteriia</taxon>
        <taxon>Flavobacteriales</taxon>
        <taxon>Flavobacteriaceae</taxon>
        <taxon>Flavobacterium</taxon>
    </lineage>
</organism>
<reference evidence="9" key="1">
    <citation type="submission" date="2022-10" db="EMBL/GenBank/DDBJ databases">
        <title>Two novel species of Flavobacterium.</title>
        <authorList>
            <person name="Liu Q."/>
            <person name="Xin Y.-H."/>
        </authorList>
    </citation>
    <scope>NUCLEOTIDE SEQUENCE</scope>
    <source>
        <strain evidence="9">LS1R49</strain>
    </source>
</reference>
<accession>A0A9X2ZEA0</accession>
<dbReference type="GO" id="GO:0015976">
    <property type="term" value="P:carbon utilization"/>
    <property type="evidence" value="ECO:0007669"/>
    <property type="project" value="InterPro"/>
</dbReference>
<dbReference type="SUPFAM" id="SSF53056">
    <property type="entry name" value="beta-carbonic anhydrase, cab"/>
    <property type="match status" value="1"/>
</dbReference>
<keyword evidence="5 8" id="KW-0456">Lyase</keyword>
<evidence type="ECO:0000313" key="10">
    <source>
        <dbReference type="Proteomes" id="UP001151079"/>
    </source>
</evidence>
<dbReference type="InterPro" id="IPR015892">
    <property type="entry name" value="Carbonic_anhydrase_CS"/>
</dbReference>
<feature type="binding site" evidence="7">
    <location>
        <position position="80"/>
    </location>
    <ligand>
        <name>Zn(2+)</name>
        <dbReference type="ChEBI" id="CHEBI:29105"/>
    </ligand>
</feature>
<dbReference type="GO" id="GO:0004089">
    <property type="term" value="F:carbonate dehydratase activity"/>
    <property type="evidence" value="ECO:0007669"/>
    <property type="project" value="UniProtKB-UniRule"/>
</dbReference>
<dbReference type="EMBL" id="JAOZEW010000001">
    <property type="protein sequence ID" value="MCV9926093.1"/>
    <property type="molecule type" value="Genomic_DNA"/>
</dbReference>
<dbReference type="RefSeq" id="WP_264204301.1">
    <property type="nucleotide sequence ID" value="NZ_JAOZEW010000001.1"/>
</dbReference>
<sequence length="227" mass="25454">MKTKFLTLVIAIFMVVSCKNNNDNQKVETGDLNKDLTSLEKLTTGNQRFLDEKSIHPHQNKKSVLENQNGQKPFAVIITCSDSRVSPEIVFDQGIGDLFVIRNAGNLISDIDMGSIEYAIEHLDSKLIVVLGHTECGAIKAYINDNDGAYKKHLSHIDNIVEMISEEDEEKQADKTTPKSTDYLGAIKANIMHSTKLIQDNPIIKEYKIKIVPMLYDVHTGQIVKLQ</sequence>
<feature type="binding site" evidence="7">
    <location>
        <position position="136"/>
    </location>
    <ligand>
        <name>Zn(2+)</name>
        <dbReference type="ChEBI" id="CHEBI:29105"/>
    </ligand>
</feature>
<dbReference type="PROSITE" id="PS00705">
    <property type="entry name" value="PROK_CO2_ANHYDRASE_2"/>
    <property type="match status" value="1"/>
</dbReference>
<comment type="cofactor">
    <cofactor evidence="7">
        <name>Zn(2+)</name>
        <dbReference type="ChEBI" id="CHEBI:29105"/>
    </cofactor>
    <text evidence="7">Binds 1 zinc ion per subunit.</text>
</comment>
<evidence type="ECO:0000256" key="8">
    <source>
        <dbReference type="RuleBase" id="RU003956"/>
    </source>
</evidence>
<dbReference type="EC" id="4.2.1.1" evidence="2 8"/>
<keyword evidence="4 7" id="KW-0862">Zinc</keyword>
<dbReference type="GO" id="GO:0008270">
    <property type="term" value="F:zinc ion binding"/>
    <property type="evidence" value="ECO:0007669"/>
    <property type="project" value="UniProtKB-UniRule"/>
</dbReference>
<keyword evidence="3 7" id="KW-0479">Metal-binding</keyword>
<dbReference type="InterPro" id="IPR036874">
    <property type="entry name" value="Carbonic_anhydrase_sf"/>
</dbReference>
<dbReference type="Proteomes" id="UP001151079">
    <property type="component" value="Unassembled WGS sequence"/>
</dbReference>
<evidence type="ECO:0000256" key="4">
    <source>
        <dbReference type="ARBA" id="ARBA00022833"/>
    </source>
</evidence>
<dbReference type="PANTHER" id="PTHR11002:SF76">
    <property type="entry name" value="CARBONIC ANHYDRASE"/>
    <property type="match status" value="1"/>
</dbReference>
<evidence type="ECO:0000256" key="2">
    <source>
        <dbReference type="ARBA" id="ARBA00012925"/>
    </source>
</evidence>
<dbReference type="PROSITE" id="PS00704">
    <property type="entry name" value="PROK_CO2_ANHYDRASE_1"/>
    <property type="match status" value="1"/>
</dbReference>
<protein>
    <recommendedName>
        <fullName evidence="2 8">Carbonic anhydrase</fullName>
        <ecNumber evidence="2 8">4.2.1.1</ecNumber>
    </recommendedName>
    <alternativeName>
        <fullName evidence="8">Carbonate dehydratase</fullName>
    </alternativeName>
</protein>
<evidence type="ECO:0000256" key="5">
    <source>
        <dbReference type="ARBA" id="ARBA00023239"/>
    </source>
</evidence>
<evidence type="ECO:0000256" key="3">
    <source>
        <dbReference type="ARBA" id="ARBA00022723"/>
    </source>
</evidence>
<comment type="similarity">
    <text evidence="1 8">Belongs to the beta-class carbonic anhydrase family.</text>
</comment>
<feature type="binding site" evidence="7">
    <location>
        <position position="133"/>
    </location>
    <ligand>
        <name>Zn(2+)</name>
        <dbReference type="ChEBI" id="CHEBI:29105"/>
    </ligand>
</feature>
<dbReference type="Gene3D" id="3.40.1050.10">
    <property type="entry name" value="Carbonic anhydrase"/>
    <property type="match status" value="1"/>
</dbReference>
<gene>
    <name evidence="9" type="ORF">OIU83_00370</name>
</gene>
<dbReference type="PROSITE" id="PS51257">
    <property type="entry name" value="PROKAR_LIPOPROTEIN"/>
    <property type="match status" value="1"/>
</dbReference>
<dbReference type="PANTHER" id="PTHR11002">
    <property type="entry name" value="CARBONIC ANHYDRASE"/>
    <property type="match status" value="1"/>
</dbReference>
<evidence type="ECO:0000256" key="7">
    <source>
        <dbReference type="PIRSR" id="PIRSR601765-1"/>
    </source>
</evidence>
<comment type="function">
    <text evidence="8">Reversible hydration of carbon dioxide.</text>
</comment>
<feature type="binding site" evidence="7">
    <location>
        <position position="82"/>
    </location>
    <ligand>
        <name>Zn(2+)</name>
        <dbReference type="ChEBI" id="CHEBI:29105"/>
    </ligand>
</feature>
<evidence type="ECO:0000256" key="1">
    <source>
        <dbReference type="ARBA" id="ARBA00006217"/>
    </source>
</evidence>
<dbReference type="SMART" id="SM00947">
    <property type="entry name" value="Pro_CA"/>
    <property type="match status" value="1"/>
</dbReference>
<evidence type="ECO:0000256" key="6">
    <source>
        <dbReference type="ARBA" id="ARBA00048348"/>
    </source>
</evidence>
<dbReference type="AlphaFoldDB" id="A0A9X2ZEA0"/>
<name>A0A9X2ZEA0_9FLAO</name>
<dbReference type="InterPro" id="IPR001765">
    <property type="entry name" value="Carbonic_anhydrase"/>
</dbReference>
<keyword evidence="10" id="KW-1185">Reference proteome</keyword>
<dbReference type="Pfam" id="PF00484">
    <property type="entry name" value="Pro_CA"/>
    <property type="match status" value="1"/>
</dbReference>
<comment type="catalytic activity">
    <reaction evidence="6 8">
        <text>hydrogencarbonate + H(+) = CO2 + H2O</text>
        <dbReference type="Rhea" id="RHEA:10748"/>
        <dbReference type="ChEBI" id="CHEBI:15377"/>
        <dbReference type="ChEBI" id="CHEBI:15378"/>
        <dbReference type="ChEBI" id="CHEBI:16526"/>
        <dbReference type="ChEBI" id="CHEBI:17544"/>
        <dbReference type="EC" id="4.2.1.1"/>
    </reaction>
</comment>
<comment type="caution">
    <text evidence="9">The sequence shown here is derived from an EMBL/GenBank/DDBJ whole genome shotgun (WGS) entry which is preliminary data.</text>
</comment>
<evidence type="ECO:0000313" key="9">
    <source>
        <dbReference type="EMBL" id="MCV9926093.1"/>
    </source>
</evidence>
<proteinExistence type="inferred from homology"/>